<proteinExistence type="predicted"/>
<sequence>MLPQISDCRGNSNTYTMVASHGINGNRDIHQAILKLTPYSDLETRINLDSYIHTNLADTSLMQAL</sequence>
<gene>
    <name evidence="1" type="ORF">NITFAB_2013</name>
</gene>
<evidence type="ECO:0000313" key="1">
    <source>
        <dbReference type="EMBL" id="SPS06420.1"/>
    </source>
</evidence>
<protein>
    <submittedName>
        <fullName evidence="1">Uncharacterized protein</fullName>
    </submittedName>
</protein>
<dbReference type="EMBL" id="LS423452">
    <property type="protein sequence ID" value="SPS06420.1"/>
    <property type="molecule type" value="Genomic_DNA"/>
</dbReference>
<name>A0A2X0QXI2_9PROT</name>
<reference evidence="1" key="1">
    <citation type="submission" date="2018-05" db="EMBL/GenBank/DDBJ databases">
        <authorList>
            <person name="Lanie J.A."/>
            <person name="Ng W.-L."/>
            <person name="Kazmierczak K.M."/>
            <person name="Andrzejewski T.M."/>
            <person name="Davidsen T.M."/>
            <person name="Wayne K.J."/>
            <person name="Tettelin H."/>
            <person name="Glass J.I."/>
            <person name="Rusch D."/>
            <person name="Podicherti R."/>
            <person name="Tsui H.-C.T."/>
            <person name="Winkler M.E."/>
        </authorList>
    </citation>
    <scope>NUCLEOTIDE SEQUENCE</scope>
    <source>
        <strain evidence="1">KNB</strain>
    </source>
</reference>
<accession>A0A2X0QXI2</accession>
<organism evidence="1">
    <name type="scientific">Candidatus Nitrotoga fabula</name>
    <dbReference type="NCBI Taxonomy" id="2182327"/>
    <lineage>
        <taxon>Bacteria</taxon>
        <taxon>Pseudomonadati</taxon>
        <taxon>Pseudomonadota</taxon>
        <taxon>Betaproteobacteria</taxon>
        <taxon>Nitrosomonadales</taxon>
        <taxon>Gallionellaceae</taxon>
        <taxon>Candidatus Nitrotoga</taxon>
    </lineage>
</organism>
<dbReference type="AlphaFoldDB" id="A0A2X0QXI2"/>